<dbReference type="Proteomes" id="UP000193411">
    <property type="component" value="Unassembled WGS sequence"/>
</dbReference>
<name>A0A1Y2HV63_9FUNG</name>
<evidence type="ECO:0000256" key="1">
    <source>
        <dbReference type="SAM" id="MobiDB-lite"/>
    </source>
</evidence>
<accession>A0A1Y2HV63</accession>
<evidence type="ECO:0000313" key="2">
    <source>
        <dbReference type="EMBL" id="ORZ38498.1"/>
    </source>
</evidence>
<gene>
    <name evidence="2" type="ORF">BCR44DRAFT_292209</name>
</gene>
<proteinExistence type="predicted"/>
<feature type="region of interest" description="Disordered" evidence="1">
    <location>
        <begin position="183"/>
        <end position="337"/>
    </location>
</feature>
<feature type="region of interest" description="Disordered" evidence="1">
    <location>
        <begin position="394"/>
        <end position="449"/>
    </location>
</feature>
<keyword evidence="3" id="KW-1185">Reference proteome</keyword>
<evidence type="ECO:0000313" key="3">
    <source>
        <dbReference type="Proteomes" id="UP000193411"/>
    </source>
</evidence>
<dbReference type="AlphaFoldDB" id="A0A1Y2HV63"/>
<protein>
    <submittedName>
        <fullName evidence="2">Uncharacterized protein</fullName>
    </submittedName>
</protein>
<organism evidence="2 3">
    <name type="scientific">Catenaria anguillulae PL171</name>
    <dbReference type="NCBI Taxonomy" id="765915"/>
    <lineage>
        <taxon>Eukaryota</taxon>
        <taxon>Fungi</taxon>
        <taxon>Fungi incertae sedis</taxon>
        <taxon>Blastocladiomycota</taxon>
        <taxon>Blastocladiomycetes</taxon>
        <taxon>Blastocladiales</taxon>
        <taxon>Catenariaceae</taxon>
        <taxon>Catenaria</taxon>
    </lineage>
</organism>
<comment type="caution">
    <text evidence="2">The sequence shown here is derived from an EMBL/GenBank/DDBJ whole genome shotgun (WGS) entry which is preliminary data.</text>
</comment>
<feature type="compositionally biased region" description="Basic and acidic residues" evidence="1">
    <location>
        <begin position="414"/>
        <end position="434"/>
    </location>
</feature>
<sequence length="449" mass="48661">MALADLMRIESQRRRLATAVAADHQRKVASKWRAEAQAAKLEAAKLRAALGDVPTSSARDADWKRVQTQLGAVTKALGGTPDPIDASRPVSPTPITLALDQIATRVHHLDAQLRQVREHNVRLLRELDSKDVSVRLLESQVNWLKVNHETVAHQQSQALALQAHTIHSLASGAGAAGSVSVAAGMTPRRPSTSTLTGGGQQMTDAARAAQWEAQGPNRAATATPGRQAQRGGGHSHHVRQASAEYPYHHHGHHEDEYDDDDDHSLSLMAPARRPSAIRSHHDQAADPRVRMPRSTSRQPASQSTPSPNPSRRPPSLPADIHRHPRRSSLDASASRAAAHARHVSSELSLAGSSSVLVSDDEYSSSIATPIRDRQRSAGMDSRYTSVRAAAAVGAASASVPQRAEVPESLRSGRTGREVEVKDRDKDREREREKGGWGWTQSLARKVKKM</sequence>
<dbReference type="EMBL" id="MCFL01000008">
    <property type="protein sequence ID" value="ORZ38498.1"/>
    <property type="molecule type" value="Genomic_DNA"/>
</dbReference>
<reference evidence="2 3" key="1">
    <citation type="submission" date="2016-07" db="EMBL/GenBank/DDBJ databases">
        <title>Pervasive Adenine N6-methylation of Active Genes in Fungi.</title>
        <authorList>
            <consortium name="DOE Joint Genome Institute"/>
            <person name="Mondo S.J."/>
            <person name="Dannebaum R.O."/>
            <person name="Kuo R.C."/>
            <person name="Labutti K."/>
            <person name="Haridas S."/>
            <person name="Kuo A."/>
            <person name="Salamov A."/>
            <person name="Ahrendt S.R."/>
            <person name="Lipzen A."/>
            <person name="Sullivan W."/>
            <person name="Andreopoulos W.B."/>
            <person name="Clum A."/>
            <person name="Lindquist E."/>
            <person name="Daum C."/>
            <person name="Ramamoorthy G.K."/>
            <person name="Gryganskyi A."/>
            <person name="Culley D."/>
            <person name="Magnuson J.K."/>
            <person name="James T.Y."/>
            <person name="O'Malley M.A."/>
            <person name="Stajich J.E."/>
            <person name="Spatafora J.W."/>
            <person name="Visel A."/>
            <person name="Grigoriev I.V."/>
        </authorList>
    </citation>
    <scope>NUCLEOTIDE SEQUENCE [LARGE SCALE GENOMIC DNA]</scope>
    <source>
        <strain evidence="2 3">PL171</strain>
    </source>
</reference>
<feature type="compositionally biased region" description="Basic and acidic residues" evidence="1">
    <location>
        <begin position="279"/>
        <end position="289"/>
    </location>
</feature>
<feature type="compositionally biased region" description="Pro residues" evidence="1">
    <location>
        <begin position="306"/>
        <end position="316"/>
    </location>
</feature>